<proteinExistence type="predicted"/>
<evidence type="ECO:0000313" key="2">
    <source>
        <dbReference type="Proteomes" id="UP000055048"/>
    </source>
</evidence>
<evidence type="ECO:0000313" key="1">
    <source>
        <dbReference type="EMBL" id="KRX48268.1"/>
    </source>
</evidence>
<sequence length="86" mass="9820">MKHRKICDSAPISITFSTNATRSTQQDACASDEISDKVKNEQYLKQIKNNFAVMIALNIVMLEMGHVDEKLLCNLRAHRQIEKQQS</sequence>
<protein>
    <submittedName>
        <fullName evidence="1">Uncharacterized protein</fullName>
    </submittedName>
</protein>
<comment type="caution">
    <text evidence="1">The sequence shown here is derived from an EMBL/GenBank/DDBJ whole genome shotgun (WGS) entry which is preliminary data.</text>
</comment>
<gene>
    <name evidence="1" type="ORF">T05_15398</name>
</gene>
<accession>A0A0V0UAC9</accession>
<name>A0A0V0UAC9_9BILA</name>
<dbReference type="AlphaFoldDB" id="A0A0V0UAC9"/>
<keyword evidence="2" id="KW-1185">Reference proteome</keyword>
<dbReference type="EMBL" id="JYDJ01000031">
    <property type="protein sequence ID" value="KRX48268.1"/>
    <property type="molecule type" value="Genomic_DNA"/>
</dbReference>
<dbReference type="Proteomes" id="UP000055048">
    <property type="component" value="Unassembled WGS sequence"/>
</dbReference>
<organism evidence="1 2">
    <name type="scientific">Trichinella murrelli</name>
    <dbReference type="NCBI Taxonomy" id="144512"/>
    <lineage>
        <taxon>Eukaryota</taxon>
        <taxon>Metazoa</taxon>
        <taxon>Ecdysozoa</taxon>
        <taxon>Nematoda</taxon>
        <taxon>Enoplea</taxon>
        <taxon>Dorylaimia</taxon>
        <taxon>Trichinellida</taxon>
        <taxon>Trichinellidae</taxon>
        <taxon>Trichinella</taxon>
    </lineage>
</organism>
<reference evidence="1 2" key="1">
    <citation type="submission" date="2015-01" db="EMBL/GenBank/DDBJ databases">
        <title>Evolution of Trichinella species and genotypes.</title>
        <authorList>
            <person name="Korhonen P.K."/>
            <person name="Edoardo P."/>
            <person name="Giuseppe L.R."/>
            <person name="Gasser R.B."/>
        </authorList>
    </citation>
    <scope>NUCLEOTIDE SEQUENCE [LARGE SCALE GENOMIC DNA]</scope>
    <source>
        <strain evidence="1">ISS417</strain>
    </source>
</reference>